<evidence type="ECO:0000259" key="10">
    <source>
        <dbReference type="Pfam" id="PF02729"/>
    </source>
</evidence>
<dbReference type="InterPro" id="IPR006132">
    <property type="entry name" value="Asp/Orn_carbamoyltranf_P-bd"/>
</dbReference>
<dbReference type="PANTHER" id="PTHR45753">
    <property type="entry name" value="ORNITHINE CARBAMOYLTRANSFERASE, MITOCHONDRIAL"/>
    <property type="match status" value="1"/>
</dbReference>
<comment type="pathway">
    <text evidence="2">Amino-acid biosynthesis; L-arginine biosynthesis; L-arginine from L-ornithine and carbamoyl phosphate: step 1/3.</text>
</comment>
<dbReference type="HAMAP" id="MF_01109">
    <property type="entry name" value="OTCase"/>
    <property type="match status" value="1"/>
</dbReference>
<organism evidence="11 12">
    <name type="scientific">Sutcliffiella rhizosphaerae</name>
    <dbReference type="NCBI Taxonomy" id="2880967"/>
    <lineage>
        <taxon>Bacteria</taxon>
        <taxon>Bacillati</taxon>
        <taxon>Bacillota</taxon>
        <taxon>Bacilli</taxon>
        <taxon>Bacillales</taxon>
        <taxon>Bacillaceae</taxon>
        <taxon>Sutcliffiella</taxon>
    </lineage>
</organism>
<comment type="catalytic activity">
    <reaction evidence="7 8">
        <text>carbamoyl phosphate + L-ornithine = L-citrulline + phosphate + H(+)</text>
        <dbReference type="Rhea" id="RHEA:19513"/>
        <dbReference type="ChEBI" id="CHEBI:15378"/>
        <dbReference type="ChEBI" id="CHEBI:43474"/>
        <dbReference type="ChEBI" id="CHEBI:46911"/>
        <dbReference type="ChEBI" id="CHEBI:57743"/>
        <dbReference type="ChEBI" id="CHEBI:58228"/>
        <dbReference type="EC" id="2.1.3.3"/>
    </reaction>
</comment>
<keyword evidence="8" id="KW-0963">Cytoplasm</keyword>
<dbReference type="GO" id="GO:0004585">
    <property type="term" value="F:ornithine carbamoyltransferase activity"/>
    <property type="evidence" value="ECO:0007669"/>
    <property type="project" value="UniProtKB-EC"/>
</dbReference>
<evidence type="ECO:0000256" key="1">
    <source>
        <dbReference type="ARBA" id="ARBA00003822"/>
    </source>
</evidence>
<evidence type="ECO:0000313" key="11">
    <source>
        <dbReference type="EMBL" id="CAG9621655.1"/>
    </source>
</evidence>
<feature type="domain" description="Aspartate/ornithine carbamoyltransferase carbamoyl-P binding" evidence="10">
    <location>
        <begin position="20"/>
        <end position="159"/>
    </location>
</feature>
<dbReference type="NCBIfam" id="TIGR00658">
    <property type="entry name" value="orni_carb_tr"/>
    <property type="match status" value="1"/>
</dbReference>
<evidence type="ECO:0000256" key="5">
    <source>
        <dbReference type="ARBA" id="ARBA00016634"/>
    </source>
</evidence>
<dbReference type="EMBL" id="CAKJTJ010000012">
    <property type="protein sequence ID" value="CAG9621655.1"/>
    <property type="molecule type" value="Genomic_DNA"/>
</dbReference>
<dbReference type="PANTHER" id="PTHR45753:SF3">
    <property type="entry name" value="ORNITHINE TRANSCARBAMYLASE, MITOCHONDRIAL"/>
    <property type="match status" value="1"/>
</dbReference>
<feature type="binding site" evidence="8">
    <location>
        <position position="95"/>
    </location>
    <ligand>
        <name>carbamoyl phosphate</name>
        <dbReference type="ChEBI" id="CHEBI:58228"/>
    </ligand>
</feature>
<dbReference type="SUPFAM" id="SSF53671">
    <property type="entry name" value="Aspartate/ornithine carbamoyltransferase"/>
    <property type="match status" value="1"/>
</dbReference>
<dbReference type="Pfam" id="PF02729">
    <property type="entry name" value="OTCace_N"/>
    <property type="match status" value="1"/>
</dbReference>
<comment type="function">
    <text evidence="1">Reversibly catalyzes the transfer of the carbamoyl group from carbamoyl phosphate (CP) to the N(epsilon) atom of ornithine (ORN) to produce L-citrulline.</text>
</comment>
<feature type="binding site" evidence="8">
    <location>
        <begin position="246"/>
        <end position="247"/>
    </location>
    <ligand>
        <name>L-ornithine</name>
        <dbReference type="ChEBI" id="CHEBI:46911"/>
    </ligand>
</feature>
<sequence>MQNVLKWEPTNDTNQLSQSHFLTLGSFTTNDIHYLLDEASKLKKYQKEGIPHPYLKGKVLAMLFEKSSTRTRVSFEVGMLQLGGNAMFLSSNDIQLGRGESPTDTSKVLSRYVDGMMIRTYGHEILEEFADQASVPIINGLTDLHHPAQVLADLLTIKEKKGNLKGLKLCYLGDASNNMCHSLIEGAVLVGTNISIACPDNYQPDKLILENARKIAKKTGAVIQIGTSPQEMITNADVVVTDVWTSMGQEEEMEERLATLAPYQVNKALCKHAKHDFIFLHCLPAHREEEVTAEILDGPHSVVLDEAENRLHAQKAVLKALMGS</sequence>
<evidence type="ECO:0000256" key="4">
    <source>
        <dbReference type="ARBA" id="ARBA00013007"/>
    </source>
</evidence>
<evidence type="ECO:0000256" key="7">
    <source>
        <dbReference type="ARBA" id="ARBA00048772"/>
    </source>
</evidence>
<dbReference type="InterPro" id="IPR024904">
    <property type="entry name" value="OTCase_ArgI"/>
</dbReference>
<evidence type="ECO:0000313" key="12">
    <source>
        <dbReference type="Proteomes" id="UP000789833"/>
    </source>
</evidence>
<feature type="binding site" evidence="8">
    <location>
        <position position="242"/>
    </location>
    <ligand>
        <name>L-ornithine</name>
        <dbReference type="ChEBI" id="CHEBI:46911"/>
    </ligand>
</feature>
<feature type="binding site" evidence="8">
    <location>
        <position position="119"/>
    </location>
    <ligand>
        <name>carbamoyl phosphate</name>
        <dbReference type="ChEBI" id="CHEBI:58228"/>
    </ligand>
</feature>
<accession>A0ABN8AFL5</accession>
<evidence type="ECO:0000256" key="6">
    <source>
        <dbReference type="ARBA" id="ARBA00022679"/>
    </source>
</evidence>
<comment type="subcellular location">
    <subcellularLocation>
        <location evidence="8">Cytoplasm</location>
    </subcellularLocation>
</comment>
<comment type="caution">
    <text evidence="11">The sequence shown here is derived from an EMBL/GenBank/DDBJ whole genome shotgun (WGS) entry which is preliminary data.</text>
</comment>
<gene>
    <name evidence="11" type="primary">argF</name>
    <name evidence="11" type="ORF">BACCIP111883_02428</name>
</gene>
<dbReference type="InterPro" id="IPR036901">
    <property type="entry name" value="Asp/Orn_carbamoylTrfase_sf"/>
</dbReference>
<feature type="binding site" evidence="8">
    <location>
        <position position="178"/>
    </location>
    <ligand>
        <name>L-ornithine</name>
        <dbReference type="ChEBI" id="CHEBI:46911"/>
    </ligand>
</feature>
<reference evidence="11 12" key="1">
    <citation type="submission" date="2021-10" db="EMBL/GenBank/DDBJ databases">
        <authorList>
            <person name="Criscuolo A."/>
        </authorList>
    </citation>
    <scope>NUCLEOTIDE SEQUENCE [LARGE SCALE GENOMIC DNA]</scope>
    <source>
        <strain evidence="12">CIP 111883</strain>
    </source>
</reference>
<dbReference type="Pfam" id="PF00185">
    <property type="entry name" value="OTCace"/>
    <property type="match status" value="1"/>
</dbReference>
<name>A0ABN8AFL5_9BACI</name>
<dbReference type="Proteomes" id="UP000789833">
    <property type="component" value="Unassembled WGS sequence"/>
</dbReference>
<dbReference type="EC" id="2.1.3.3" evidence="4 8"/>
<feature type="binding site" evidence="8">
    <location>
        <position position="310"/>
    </location>
    <ligand>
        <name>carbamoyl phosphate</name>
        <dbReference type="ChEBI" id="CHEBI:58228"/>
    </ligand>
</feature>
<evidence type="ECO:0000256" key="3">
    <source>
        <dbReference type="ARBA" id="ARBA00007805"/>
    </source>
</evidence>
<keyword evidence="12" id="KW-1185">Reference proteome</keyword>
<evidence type="ECO:0000256" key="8">
    <source>
        <dbReference type="HAMAP-Rule" id="MF_01109"/>
    </source>
</evidence>
<feature type="binding site" evidence="8">
    <location>
        <begin position="146"/>
        <end position="149"/>
    </location>
    <ligand>
        <name>carbamoyl phosphate</name>
        <dbReference type="ChEBI" id="CHEBI:58228"/>
    </ligand>
</feature>
<feature type="binding site" evidence="8">
    <location>
        <begin position="68"/>
        <end position="71"/>
    </location>
    <ligand>
        <name>carbamoyl phosphate</name>
        <dbReference type="ChEBI" id="CHEBI:58228"/>
    </ligand>
</feature>
<dbReference type="InterPro" id="IPR006131">
    <property type="entry name" value="Asp_carbamoyltransf_Asp/Orn-bd"/>
</dbReference>
<dbReference type="PRINTS" id="PR00102">
    <property type="entry name" value="OTCASE"/>
</dbReference>
<evidence type="ECO:0000259" key="9">
    <source>
        <dbReference type="Pfam" id="PF00185"/>
    </source>
</evidence>
<dbReference type="PRINTS" id="PR00100">
    <property type="entry name" value="AOTCASE"/>
</dbReference>
<evidence type="ECO:0000256" key="2">
    <source>
        <dbReference type="ARBA" id="ARBA00004975"/>
    </source>
</evidence>
<protein>
    <recommendedName>
        <fullName evidence="5 8">Ornithine carbamoyltransferase</fullName>
        <shortName evidence="8">OTCase</shortName>
        <ecNumber evidence="4 8">2.1.3.3</ecNumber>
    </recommendedName>
</protein>
<dbReference type="Gene3D" id="3.40.50.1370">
    <property type="entry name" value="Aspartate/ornithine carbamoyltransferase"/>
    <property type="match status" value="2"/>
</dbReference>
<feature type="domain" description="Aspartate/ornithine carbamoyltransferase Asp/Orn-binding" evidence="9">
    <location>
        <begin position="165"/>
        <end position="320"/>
    </location>
</feature>
<dbReference type="NCBIfam" id="NF001986">
    <property type="entry name" value="PRK00779.1"/>
    <property type="match status" value="1"/>
</dbReference>
<dbReference type="InterPro" id="IPR006130">
    <property type="entry name" value="Asp/Orn_carbamoylTrfase"/>
</dbReference>
<proteinExistence type="inferred from homology"/>
<feature type="binding site" evidence="8">
    <location>
        <begin position="282"/>
        <end position="283"/>
    </location>
    <ligand>
        <name>carbamoyl phosphate</name>
        <dbReference type="ChEBI" id="CHEBI:58228"/>
    </ligand>
</feature>
<dbReference type="PROSITE" id="PS00097">
    <property type="entry name" value="CARBAMOYLTRANSFERASE"/>
    <property type="match status" value="1"/>
</dbReference>
<dbReference type="InterPro" id="IPR002292">
    <property type="entry name" value="Orn/put_carbamltrans"/>
</dbReference>
<comment type="similarity">
    <text evidence="3 8">Belongs to the aspartate/ornithine carbamoyltransferase superfamily. OTCase family.</text>
</comment>
<keyword evidence="6 8" id="KW-0808">Transferase</keyword>
<dbReference type="RefSeq" id="WP_230501539.1">
    <property type="nucleotide sequence ID" value="NZ_CAKJTJ010000012.1"/>
</dbReference>